<dbReference type="Gene3D" id="3.40.50.1820">
    <property type="entry name" value="alpha/beta hydrolase"/>
    <property type="match status" value="1"/>
</dbReference>
<dbReference type="PANTHER" id="PTHR48081">
    <property type="entry name" value="AB HYDROLASE SUPERFAMILY PROTEIN C4A8.06C"/>
    <property type="match status" value="1"/>
</dbReference>
<reference evidence="3" key="1">
    <citation type="submission" date="2018-12" db="EMBL/GenBank/DDBJ databases">
        <title>Novel natural products biosynthetic potential of the class Ktedonobacteria.</title>
        <authorList>
            <person name="Zheng Y."/>
            <person name="Saitou A."/>
            <person name="Wang C.M."/>
            <person name="Toyoda A."/>
            <person name="Minakuchi Y."/>
            <person name="Sekiguchi Y."/>
            <person name="Ueda K."/>
            <person name="Takano H."/>
            <person name="Sakai Y."/>
            <person name="Yokota A."/>
            <person name="Yabe S."/>
        </authorList>
    </citation>
    <scope>NUCLEOTIDE SEQUENCE</scope>
    <source>
        <strain evidence="3">A3-2</strain>
    </source>
</reference>
<proteinExistence type="predicted"/>
<protein>
    <submittedName>
        <fullName evidence="3">Esterase</fullName>
    </submittedName>
</protein>
<gene>
    <name evidence="3" type="primary">aes</name>
    <name evidence="3" type="ORF">KTA_11780</name>
</gene>
<evidence type="ECO:0000256" key="1">
    <source>
        <dbReference type="ARBA" id="ARBA00022801"/>
    </source>
</evidence>
<organism evidence="3">
    <name type="scientific">Thermogemmatispora argillosa</name>
    <dbReference type="NCBI Taxonomy" id="2045280"/>
    <lineage>
        <taxon>Bacteria</taxon>
        <taxon>Bacillati</taxon>
        <taxon>Chloroflexota</taxon>
        <taxon>Ktedonobacteria</taxon>
        <taxon>Thermogemmatisporales</taxon>
        <taxon>Thermogemmatisporaceae</taxon>
        <taxon>Thermogemmatispora</taxon>
    </lineage>
</organism>
<dbReference type="GO" id="GO:0016787">
    <property type="term" value="F:hydrolase activity"/>
    <property type="evidence" value="ECO:0007669"/>
    <property type="project" value="UniProtKB-KW"/>
</dbReference>
<dbReference type="InterPro" id="IPR013094">
    <property type="entry name" value="AB_hydrolase_3"/>
</dbReference>
<name>A0A455T0S9_9CHLR</name>
<dbReference type="SUPFAM" id="SSF53474">
    <property type="entry name" value="alpha/beta-Hydrolases"/>
    <property type="match status" value="1"/>
</dbReference>
<sequence length="331" mass="36166">MDLTRVYDPELLPALEVFLSQPQLNWEDLPGTRALLQEAMRQMKASFPDSPHILKEDHQVPGPEGAPAVPVRLYRPQAEPAPMPGLLWIHGGGYVIGSVEQDDLLAQHLAERVGCLVVSVDYRLAPEHPFPAAIEDCYAALKWMASRADELGLDRTRLAIGGASAGGGLTAALALLTRDRGEIPLIFQLLIYPMLDDRDATRSSELFAEAPIWNREDNRRGWRAYLGEAAGGPHVSPYAAAARAQDLRGLPPAFMAVGAAEIFLDEDVDYALRLAHAGVPVELQVYPRAYHAWDGIAPLSRLAQQLAANRDRALREALHPQSAGLPHRGAE</sequence>
<dbReference type="InterPro" id="IPR029058">
    <property type="entry name" value="AB_hydrolase_fold"/>
</dbReference>
<dbReference type="PANTHER" id="PTHR48081:SF8">
    <property type="entry name" value="ALPHA_BETA HYDROLASE FOLD-3 DOMAIN-CONTAINING PROTEIN-RELATED"/>
    <property type="match status" value="1"/>
</dbReference>
<feature type="domain" description="Alpha/beta hydrolase fold-3" evidence="2">
    <location>
        <begin position="86"/>
        <end position="293"/>
    </location>
</feature>
<dbReference type="InterPro" id="IPR050300">
    <property type="entry name" value="GDXG_lipolytic_enzyme"/>
</dbReference>
<dbReference type="AlphaFoldDB" id="A0A455T0S9"/>
<evidence type="ECO:0000313" key="3">
    <source>
        <dbReference type="EMBL" id="BBH92979.1"/>
    </source>
</evidence>
<accession>A0A455T0S9</accession>
<keyword evidence="1" id="KW-0378">Hydrolase</keyword>
<dbReference type="EMBL" id="AP019377">
    <property type="protein sequence ID" value="BBH92979.1"/>
    <property type="molecule type" value="Genomic_DNA"/>
</dbReference>
<evidence type="ECO:0000259" key="2">
    <source>
        <dbReference type="Pfam" id="PF07859"/>
    </source>
</evidence>
<dbReference type="Pfam" id="PF07859">
    <property type="entry name" value="Abhydrolase_3"/>
    <property type="match status" value="1"/>
</dbReference>